<dbReference type="GeneID" id="78122274"/>
<dbReference type="InterPro" id="IPR000182">
    <property type="entry name" value="GNAT_dom"/>
</dbReference>
<evidence type="ECO:0000313" key="5">
    <source>
        <dbReference type="Proteomes" id="UP000274327"/>
    </source>
</evidence>
<reference evidence="4 5" key="1">
    <citation type="submission" date="2018-07" db="EMBL/GenBank/DDBJ databases">
        <title>Brachybacteriurn paraconglorneratum KCTC 9916.</title>
        <authorList>
            <person name="Li Y."/>
        </authorList>
    </citation>
    <scope>NUCLEOTIDE SEQUENCE [LARGE SCALE GENOMIC DNA]</scope>
    <source>
        <strain evidence="4 5">KCTC 9916</strain>
    </source>
</reference>
<dbReference type="SUPFAM" id="SSF55729">
    <property type="entry name" value="Acyl-CoA N-acyltransferases (Nat)"/>
    <property type="match status" value="1"/>
</dbReference>
<dbReference type="InterPro" id="IPR016181">
    <property type="entry name" value="Acyl_CoA_acyltransferase"/>
</dbReference>
<keyword evidence="5" id="KW-1185">Reference proteome</keyword>
<keyword evidence="2" id="KW-0012">Acyltransferase</keyword>
<dbReference type="GO" id="GO:0016747">
    <property type="term" value="F:acyltransferase activity, transferring groups other than amino-acyl groups"/>
    <property type="evidence" value="ECO:0007669"/>
    <property type="project" value="InterPro"/>
</dbReference>
<evidence type="ECO:0000256" key="2">
    <source>
        <dbReference type="ARBA" id="ARBA00023315"/>
    </source>
</evidence>
<name>A0A426SGG7_9MICO</name>
<organism evidence="4 5">
    <name type="scientific">Brachybacterium paraconglomeratum</name>
    <dbReference type="NCBI Taxonomy" id="173362"/>
    <lineage>
        <taxon>Bacteria</taxon>
        <taxon>Bacillati</taxon>
        <taxon>Actinomycetota</taxon>
        <taxon>Actinomycetes</taxon>
        <taxon>Micrococcales</taxon>
        <taxon>Dermabacteraceae</taxon>
        <taxon>Brachybacterium</taxon>
    </lineage>
</organism>
<proteinExistence type="predicted"/>
<dbReference type="PROSITE" id="PS51186">
    <property type="entry name" value="GNAT"/>
    <property type="match status" value="1"/>
</dbReference>
<dbReference type="Proteomes" id="UP000274327">
    <property type="component" value="Unassembled WGS sequence"/>
</dbReference>
<gene>
    <name evidence="4" type="ORF">DS079_14725</name>
</gene>
<dbReference type="RefSeq" id="WP_126988577.1">
    <property type="nucleotide sequence ID" value="NZ_ML133861.1"/>
</dbReference>
<evidence type="ECO:0000256" key="1">
    <source>
        <dbReference type="ARBA" id="ARBA00022679"/>
    </source>
</evidence>
<protein>
    <submittedName>
        <fullName evidence="4">GNAT family N-acetyltransferase</fullName>
    </submittedName>
</protein>
<evidence type="ECO:0000313" key="4">
    <source>
        <dbReference type="EMBL" id="RRR17321.1"/>
    </source>
</evidence>
<comment type="caution">
    <text evidence="4">The sequence shown here is derived from an EMBL/GenBank/DDBJ whole genome shotgun (WGS) entry which is preliminary data.</text>
</comment>
<evidence type="ECO:0000259" key="3">
    <source>
        <dbReference type="PROSITE" id="PS51186"/>
    </source>
</evidence>
<dbReference type="EMBL" id="QOCI01000014">
    <property type="protein sequence ID" value="RRR17321.1"/>
    <property type="molecule type" value="Genomic_DNA"/>
</dbReference>
<dbReference type="Pfam" id="PF00583">
    <property type="entry name" value="Acetyltransf_1"/>
    <property type="match status" value="1"/>
</dbReference>
<feature type="domain" description="N-acetyltransferase" evidence="3">
    <location>
        <begin position="27"/>
        <end position="191"/>
    </location>
</feature>
<keyword evidence="1 4" id="KW-0808">Transferase</keyword>
<accession>A0A426SGG7</accession>
<dbReference type="CDD" id="cd04301">
    <property type="entry name" value="NAT_SF"/>
    <property type="match status" value="1"/>
</dbReference>
<dbReference type="Gene3D" id="3.40.630.30">
    <property type="match status" value="1"/>
</dbReference>
<dbReference type="PANTHER" id="PTHR43877">
    <property type="entry name" value="AMINOALKYLPHOSPHONATE N-ACETYLTRANSFERASE-RELATED-RELATED"/>
    <property type="match status" value="1"/>
</dbReference>
<dbReference type="InterPro" id="IPR050832">
    <property type="entry name" value="Bact_Acetyltransf"/>
</dbReference>
<sequence>MSQHRGAAPHTVEPARAALDDAAPLPVEVHRVLPEQWRAHRELRLDMLEADPDAFWADLAEVRSRTEAQWREEIAGPRIHLQARAGETVLGGIALLPEGYTPEHPIPEDRSNIVSLWVRPTARGRGISTLLLRSVAELALSIGRPELSLDVDDTNSSARAVYERLGFRATGQREPREGRDSAWIEYVLGAEELLRG</sequence>
<dbReference type="AlphaFoldDB" id="A0A426SGG7"/>